<dbReference type="Proteomes" id="UP000001753">
    <property type="component" value="Chromosome"/>
</dbReference>
<reference evidence="1" key="1">
    <citation type="journal article" date="2012" name="Genome Res.">
        <title>Genomic characterization of the Bacillus cereus sensu lato species: Backdrop to the evolution of Bacillus anthracis.</title>
        <authorList>
            <person name="Zwick M.E."/>
            <person name="Joseph S.J."/>
            <person name="Didelot X."/>
            <person name="Chen P.E."/>
            <person name="Bishop-Lilly K.A."/>
            <person name="Stewart A.C."/>
            <person name="Willner K."/>
            <person name="Nolan N."/>
            <person name="Lentz S."/>
            <person name="Thomason M.K."/>
            <person name="Sozhamannan S."/>
            <person name="Mateczun A.J."/>
            <person name="Du L."/>
            <person name="Read T.D."/>
        </authorList>
    </citation>
    <scope>NUCLEOTIDE SEQUENCE [LARGE SCALE GENOMIC DNA]</scope>
    <source>
        <strain evidence="1">AH603</strain>
    </source>
</reference>
<sequence>MYSNYIRSWKGEKIVKFDDQRLLGIRLGSVLITEENQYLVIKKKDHYALLNIHNLECTHVEVQLEHIEELLHEDFQESITEIIAPEHIKIVVKNII</sequence>
<evidence type="ECO:0000313" key="1">
    <source>
        <dbReference type="EMBL" id="EEL69922.1"/>
    </source>
</evidence>
<dbReference type="EMBL" id="ACMP01000085">
    <property type="protein sequence ID" value="EEL69922.1"/>
    <property type="molecule type" value="Genomic_DNA"/>
</dbReference>
<dbReference type="HOGENOM" id="CLU_178272_0_0_9"/>
<evidence type="ECO:0008006" key="2">
    <source>
        <dbReference type="Google" id="ProtNLM"/>
    </source>
</evidence>
<organism evidence="1">
    <name type="scientific">Bacillus mycoides</name>
    <dbReference type="NCBI Taxonomy" id="1405"/>
    <lineage>
        <taxon>Bacteria</taxon>
        <taxon>Bacillati</taxon>
        <taxon>Bacillota</taxon>
        <taxon>Bacilli</taxon>
        <taxon>Bacillales</taxon>
        <taxon>Bacillaceae</taxon>
        <taxon>Bacillus</taxon>
        <taxon>Bacillus cereus group</taxon>
    </lineage>
</organism>
<protein>
    <recommendedName>
        <fullName evidence="2">Group-specific protein</fullName>
    </recommendedName>
</protein>
<gene>
    <name evidence="1" type="ORF">bcere0026_31230</name>
</gene>
<accession>C2XWP6</accession>
<comment type="caution">
    <text evidence="1">The sequence shown here is derived from an EMBL/GenBank/DDBJ whole genome shotgun (WGS) entry which is preliminary data.</text>
</comment>
<proteinExistence type="predicted"/>
<name>C2XWP6_BACMY</name>
<dbReference type="AlphaFoldDB" id="C2XWP6"/>